<accession>A0AAU9MP08</accession>
<keyword evidence="2" id="KW-1185">Reference proteome</keyword>
<reference evidence="1 2" key="1">
    <citation type="submission" date="2022-01" db="EMBL/GenBank/DDBJ databases">
        <authorList>
            <person name="Xiong W."/>
            <person name="Schranz E."/>
        </authorList>
    </citation>
    <scope>NUCLEOTIDE SEQUENCE [LARGE SCALE GENOMIC DNA]</scope>
</reference>
<protein>
    <submittedName>
        <fullName evidence="1">Uncharacterized protein</fullName>
    </submittedName>
</protein>
<name>A0AAU9MP08_9ASTR</name>
<organism evidence="1 2">
    <name type="scientific">Lactuca virosa</name>
    <dbReference type="NCBI Taxonomy" id="75947"/>
    <lineage>
        <taxon>Eukaryota</taxon>
        <taxon>Viridiplantae</taxon>
        <taxon>Streptophyta</taxon>
        <taxon>Embryophyta</taxon>
        <taxon>Tracheophyta</taxon>
        <taxon>Spermatophyta</taxon>
        <taxon>Magnoliopsida</taxon>
        <taxon>eudicotyledons</taxon>
        <taxon>Gunneridae</taxon>
        <taxon>Pentapetalae</taxon>
        <taxon>asterids</taxon>
        <taxon>campanulids</taxon>
        <taxon>Asterales</taxon>
        <taxon>Asteraceae</taxon>
        <taxon>Cichorioideae</taxon>
        <taxon>Cichorieae</taxon>
        <taxon>Lactucinae</taxon>
        <taxon>Lactuca</taxon>
    </lineage>
</organism>
<sequence length="262" mass="30534">MWRCGFFCVVSWSKRKVGFIEETIVLPRNPTPNSVNVSNIGMMGRSEVMWGIRRGCIWILERPIYTEKQQKLSSIRPPTFYNQRQIPGHLLHSSTNFLSLLSIYYSCFSLSGFYVTNRVIYAVCNGHKLSGIWIHITIGGFNCIYFASKLLTTEFLHEFWLYCGEQEDEFSSFSACIERVLKHCRTRMPLVYVSDVVEKSVEVIATEKLAKDLESSSPFAIMDQAICWANWQKLYLYICRFLTWVVSGMDYTWLFIIRKIVI</sequence>
<proteinExistence type="predicted"/>
<evidence type="ECO:0000313" key="2">
    <source>
        <dbReference type="Proteomes" id="UP001157418"/>
    </source>
</evidence>
<dbReference type="AlphaFoldDB" id="A0AAU9MP08"/>
<evidence type="ECO:0000313" key="1">
    <source>
        <dbReference type="EMBL" id="CAH1428307.1"/>
    </source>
</evidence>
<gene>
    <name evidence="1" type="ORF">LVIROSA_LOCUS15249</name>
</gene>
<dbReference type="EMBL" id="CAKMRJ010002223">
    <property type="protein sequence ID" value="CAH1428307.1"/>
    <property type="molecule type" value="Genomic_DNA"/>
</dbReference>
<dbReference type="Proteomes" id="UP001157418">
    <property type="component" value="Unassembled WGS sequence"/>
</dbReference>
<comment type="caution">
    <text evidence="1">The sequence shown here is derived from an EMBL/GenBank/DDBJ whole genome shotgun (WGS) entry which is preliminary data.</text>
</comment>